<dbReference type="CDD" id="cd07765">
    <property type="entry name" value="KRAB_A-box"/>
    <property type="match status" value="1"/>
</dbReference>
<reference evidence="4" key="1">
    <citation type="submission" date="2025-08" db="UniProtKB">
        <authorList>
            <consortium name="RefSeq"/>
        </authorList>
    </citation>
    <scope>IDENTIFICATION</scope>
    <source>
        <tissue evidence="4">Blood</tissue>
    </source>
</reference>
<dbReference type="Gene3D" id="1.10.4020.10">
    <property type="entry name" value="DNA breaking-rejoining enzymes"/>
    <property type="match status" value="1"/>
</dbReference>
<dbReference type="AlphaFoldDB" id="A0AA97KUH7"/>
<dbReference type="PANTHER" id="PTHR23232:SF158">
    <property type="entry name" value="KRAB DOMAIN-CONTAINING PROTEIN 5"/>
    <property type="match status" value="1"/>
</dbReference>
<dbReference type="SMART" id="SM00349">
    <property type="entry name" value="KRAB"/>
    <property type="match status" value="1"/>
</dbReference>
<dbReference type="Proteomes" id="UP001190640">
    <property type="component" value="Chromosome 4"/>
</dbReference>
<evidence type="ECO:0000256" key="1">
    <source>
        <dbReference type="SAM" id="MobiDB-lite"/>
    </source>
</evidence>
<name>A0AA97KUH7_EUBMA</name>
<dbReference type="KEGG" id="emc:129327102"/>
<sequence length="188" mass="20831">MESWVRECGPETSSQAVALAEGFLLSQAEEKKQEQQGPSEGAADFPKGEDCPSDPRQRLLLRGITQELEGGATNLGSGRRLLGCSGPLPLCGRPEPSSVLPDEGLVTFNDVAVYFSEEEWALLDPGQKILHKDVMVENWRNLASLENGKKEGKELHRKSEVKHQGREEFIMSECSDFHGILIQKKSQR</sequence>
<dbReference type="InterPro" id="IPR050169">
    <property type="entry name" value="Krueppel_C2H2_ZnF"/>
</dbReference>
<dbReference type="InterPro" id="IPR036051">
    <property type="entry name" value="KRAB_dom_sf"/>
</dbReference>
<dbReference type="PROSITE" id="PS50805">
    <property type="entry name" value="KRAB"/>
    <property type="match status" value="1"/>
</dbReference>
<evidence type="ECO:0000313" key="4">
    <source>
        <dbReference type="RefSeq" id="XP_054831514.1"/>
    </source>
</evidence>
<dbReference type="Gene3D" id="6.10.140.140">
    <property type="match status" value="1"/>
</dbReference>
<proteinExistence type="predicted"/>
<gene>
    <name evidence="4" type="primary">LOC129327102</name>
</gene>
<dbReference type="GeneID" id="129327102"/>
<dbReference type="GO" id="GO:0006355">
    <property type="term" value="P:regulation of DNA-templated transcription"/>
    <property type="evidence" value="ECO:0007669"/>
    <property type="project" value="InterPro"/>
</dbReference>
<dbReference type="SUPFAM" id="SSF109640">
    <property type="entry name" value="KRAB domain (Kruppel-associated box)"/>
    <property type="match status" value="1"/>
</dbReference>
<feature type="compositionally biased region" description="Basic and acidic residues" evidence="1">
    <location>
        <begin position="46"/>
        <end position="55"/>
    </location>
</feature>
<dbReference type="InterPro" id="IPR001909">
    <property type="entry name" value="KRAB"/>
</dbReference>
<organism evidence="3 4">
    <name type="scientific">Eublepharis macularius</name>
    <name type="common">Leopard gecko</name>
    <name type="synonym">Cyrtodactylus macularius</name>
    <dbReference type="NCBI Taxonomy" id="481883"/>
    <lineage>
        <taxon>Eukaryota</taxon>
        <taxon>Metazoa</taxon>
        <taxon>Chordata</taxon>
        <taxon>Craniata</taxon>
        <taxon>Vertebrata</taxon>
        <taxon>Euteleostomi</taxon>
        <taxon>Lepidosauria</taxon>
        <taxon>Squamata</taxon>
        <taxon>Bifurcata</taxon>
        <taxon>Gekkota</taxon>
        <taxon>Eublepharidae</taxon>
        <taxon>Eublepharinae</taxon>
        <taxon>Eublepharis</taxon>
    </lineage>
</organism>
<evidence type="ECO:0000259" key="2">
    <source>
        <dbReference type="PROSITE" id="PS50805"/>
    </source>
</evidence>
<dbReference type="RefSeq" id="XP_054831514.1">
    <property type="nucleotide sequence ID" value="XM_054975539.1"/>
</dbReference>
<evidence type="ECO:0000313" key="3">
    <source>
        <dbReference type="Proteomes" id="UP001190640"/>
    </source>
</evidence>
<protein>
    <submittedName>
        <fullName evidence="4">Neurotrophin receptor-interacting factor homolog</fullName>
    </submittedName>
</protein>
<keyword evidence="4" id="KW-0675">Receptor</keyword>
<dbReference type="Pfam" id="PF01352">
    <property type="entry name" value="KRAB"/>
    <property type="match status" value="1"/>
</dbReference>
<dbReference type="InterPro" id="IPR038269">
    <property type="entry name" value="SCAN_sf"/>
</dbReference>
<feature type="domain" description="KRAB" evidence="2">
    <location>
        <begin position="106"/>
        <end position="188"/>
    </location>
</feature>
<dbReference type="PANTHER" id="PTHR23232">
    <property type="entry name" value="KRAB DOMAIN C2H2 ZINC FINGER"/>
    <property type="match status" value="1"/>
</dbReference>
<accession>A0AA97KUH7</accession>
<feature type="region of interest" description="Disordered" evidence="1">
    <location>
        <begin position="27"/>
        <end position="55"/>
    </location>
</feature>
<keyword evidence="3" id="KW-1185">Reference proteome</keyword>